<evidence type="ECO:0000313" key="2">
    <source>
        <dbReference type="Proteomes" id="UP000694559"/>
    </source>
</evidence>
<reference evidence="1" key="1">
    <citation type="submission" date="2025-08" db="UniProtKB">
        <authorList>
            <consortium name="Ensembl"/>
        </authorList>
    </citation>
    <scope>IDENTIFICATION</scope>
</reference>
<keyword evidence="2" id="KW-1185">Reference proteome</keyword>
<dbReference type="Ensembl" id="ENSNNAT00000017851.1">
    <property type="protein sequence ID" value="ENSNNAP00000017007.1"/>
    <property type="gene ID" value="ENSNNAG00000011419.1"/>
</dbReference>
<proteinExistence type="predicted"/>
<name>A0A8C6XN18_NAJNA</name>
<dbReference type="AlphaFoldDB" id="A0A8C6XN18"/>
<accession>A0A8C6XN18</accession>
<dbReference type="Proteomes" id="UP000694559">
    <property type="component" value="Unplaced"/>
</dbReference>
<evidence type="ECO:0008006" key="3">
    <source>
        <dbReference type="Google" id="ProtNLM"/>
    </source>
</evidence>
<sequence>MTTLQSILLGIRQGDVLTSIDLTEAYLHIPIRPAHRLCNGSCSHTNEPGETVPCLELQYPTSSSSLFAGGHCPQSTMAAFSEMAQGHWTVPEQSYNINWLELRAVHLALLSFLLRLRSKHILVAQELVLPNFCSISSP</sequence>
<protein>
    <recommendedName>
        <fullName evidence="3">Reverse transcriptase domain-containing protein</fullName>
    </recommendedName>
</protein>
<dbReference type="OrthoDB" id="10068174at2759"/>
<evidence type="ECO:0000313" key="1">
    <source>
        <dbReference type="Ensembl" id="ENSNNAP00000017007.1"/>
    </source>
</evidence>
<organism evidence="1 2">
    <name type="scientific">Naja naja</name>
    <name type="common">Indian cobra</name>
    <dbReference type="NCBI Taxonomy" id="35670"/>
    <lineage>
        <taxon>Eukaryota</taxon>
        <taxon>Metazoa</taxon>
        <taxon>Chordata</taxon>
        <taxon>Craniata</taxon>
        <taxon>Vertebrata</taxon>
        <taxon>Euteleostomi</taxon>
        <taxon>Lepidosauria</taxon>
        <taxon>Squamata</taxon>
        <taxon>Bifurcata</taxon>
        <taxon>Unidentata</taxon>
        <taxon>Episquamata</taxon>
        <taxon>Toxicofera</taxon>
        <taxon>Serpentes</taxon>
        <taxon>Colubroidea</taxon>
        <taxon>Elapidae</taxon>
        <taxon>Elapinae</taxon>
        <taxon>Naja</taxon>
    </lineage>
</organism>
<reference evidence="1" key="2">
    <citation type="submission" date="2025-09" db="UniProtKB">
        <authorList>
            <consortium name="Ensembl"/>
        </authorList>
    </citation>
    <scope>IDENTIFICATION</scope>
</reference>